<sequence>MQYETDNNQHMESHHLATTTPPRADCSAAQAAQTMCRVGHHVQSNVHWGPKPRDTRGATPTATTRTEHNSVTLPQIQAKGVRSQAGIPKRSLALPGADARD</sequence>
<organism evidence="2">
    <name type="scientific">Eutreptiella gymnastica</name>
    <dbReference type="NCBI Taxonomy" id="73025"/>
    <lineage>
        <taxon>Eukaryota</taxon>
        <taxon>Discoba</taxon>
        <taxon>Euglenozoa</taxon>
        <taxon>Euglenida</taxon>
        <taxon>Spirocuta</taxon>
        <taxon>Euglenophyceae</taxon>
        <taxon>Eutreptiales</taxon>
        <taxon>Eutreptiaceae</taxon>
        <taxon>Eutreptiella</taxon>
    </lineage>
</organism>
<feature type="region of interest" description="Disordered" evidence="1">
    <location>
        <begin position="1"/>
        <end position="26"/>
    </location>
</feature>
<accession>A0A7S4CI43</accession>
<feature type="region of interest" description="Disordered" evidence="1">
    <location>
        <begin position="42"/>
        <end position="101"/>
    </location>
</feature>
<name>A0A7S4CI43_9EUGL</name>
<evidence type="ECO:0000256" key="1">
    <source>
        <dbReference type="SAM" id="MobiDB-lite"/>
    </source>
</evidence>
<proteinExistence type="predicted"/>
<dbReference type="AlphaFoldDB" id="A0A7S4CI43"/>
<dbReference type="EMBL" id="HBJA01026375">
    <property type="protein sequence ID" value="CAE0797465.1"/>
    <property type="molecule type" value="Transcribed_RNA"/>
</dbReference>
<reference evidence="2" key="1">
    <citation type="submission" date="2021-01" db="EMBL/GenBank/DDBJ databases">
        <authorList>
            <person name="Corre E."/>
            <person name="Pelletier E."/>
            <person name="Niang G."/>
            <person name="Scheremetjew M."/>
            <person name="Finn R."/>
            <person name="Kale V."/>
            <person name="Holt S."/>
            <person name="Cochrane G."/>
            <person name="Meng A."/>
            <person name="Brown T."/>
            <person name="Cohen L."/>
        </authorList>
    </citation>
    <scope>NUCLEOTIDE SEQUENCE</scope>
    <source>
        <strain evidence="2">CCMP1594</strain>
    </source>
</reference>
<gene>
    <name evidence="2" type="ORF">EGYM00163_LOCUS8585</name>
</gene>
<protein>
    <submittedName>
        <fullName evidence="2">Uncharacterized protein</fullName>
    </submittedName>
</protein>
<evidence type="ECO:0000313" key="2">
    <source>
        <dbReference type="EMBL" id="CAE0797465.1"/>
    </source>
</evidence>